<keyword evidence="5" id="KW-0732">Signal</keyword>
<keyword evidence="14" id="KW-1185">Reference proteome</keyword>
<dbReference type="SUPFAM" id="SSF53300">
    <property type="entry name" value="vWA-like"/>
    <property type="match status" value="1"/>
</dbReference>
<keyword evidence="7" id="KW-0862">Zinc</keyword>
<keyword evidence="11" id="KW-0812">Transmembrane</keyword>
<dbReference type="GO" id="GO:0008237">
    <property type="term" value="F:metallopeptidase activity"/>
    <property type="evidence" value="ECO:0007669"/>
    <property type="project" value="UniProtKB-KW"/>
</dbReference>
<feature type="domain" description="VWFA" evidence="12">
    <location>
        <begin position="313"/>
        <end position="488"/>
    </location>
</feature>
<sequence length="941" mass="102421">MARKSDAGAGPVGLLGLSVGLALLQLLGGGVTAATLKGSAYQGLLVAIHPSVPQEAKIVSSLKEMITEASFYLFNATQGRVHFGSVKILIPATWERNDYAKPTQEAYTKADVIVAPPYWKHGHDPYTLQYGGCGEKGKYIHFTSDFLVNNDSIGIYGPHGRLFVHEWAHLRWGVFDEYDSEKPFYISSQNQVKATRCSSDLTGIYVCEKESCTEGTCVIDQATGLLKEGCTFIHDKEQNASSSIMYMQSLSSVFEFCDSSNHNAEALNAQNRMCSYKSTWEVIMSSDDFKSDIPLTSKNSPLPPTFSLLQATDRVICLVLDFSSSMDENNRIIRMRQAVEVYLLQIVEENSYIGVVTFSEGGEVKSQIRQITSADIRKQLASDLPVATYGDRANVCMGLQLALQVIKKHDESVSGSEIILLTSGDDSSLSKCFSDVIDAGLIVHTIALGHSVSQELEQLGKMTGGLSFFVTDRQDSNSLIDVFSAIVASDGDTSHQPVQIESAAERVKGNGQIERSMLIDSTVGNDTFFVVTWLAKEPNIVLRGPRGKHFTNGEFDVNPLFRTARLQIPGIAEAGDWTYLLTNSHGLPEVLTMTVTSRAVKSDVSTITVRTHTNKDTNAYPSPMIVYAQVNQGFSPILGANVTAIIEPESGDPIILDLFDNGAGADTIKNDGVYSKYLFSFARNGRYSLKVHVQRDNQTISPYPATLWSPAMYIPGYITNGTIQMNAPRPLMNSEDTHISSGGFSRIAAGSAFTISGVPTGPYKDVFPPCKITDLDARTEEDKIVLTWTAPGDDFDQGQAARYEVRISQSSLELREEFENAVPINTSSLAPQPAGSKEMFVFKPEASANVTLIYMGIRTVDKSFLYSDLSNIAQALIIPGKGTHIAPAKYGALAVVLTTCGLLLLVASCLIVSTILWTSKKKKKVAIDEAILSHSDSALAV</sequence>
<reference evidence="13" key="1">
    <citation type="submission" date="2022-12" db="EMBL/GenBank/DDBJ databases">
        <authorList>
            <person name="Alioto T."/>
            <person name="Alioto T."/>
            <person name="Gomez Garrido J."/>
        </authorList>
    </citation>
    <scope>NUCLEOTIDE SEQUENCE</scope>
</reference>
<evidence type="ECO:0000256" key="2">
    <source>
        <dbReference type="ARBA" id="ARBA00022448"/>
    </source>
</evidence>
<proteinExistence type="inferred from homology"/>
<dbReference type="GO" id="GO:0005229">
    <property type="term" value="F:intracellularly calcium-gated chloride channel activity"/>
    <property type="evidence" value="ECO:0007669"/>
    <property type="project" value="InterPro"/>
</dbReference>
<accession>A0AA35KET6</accession>
<evidence type="ECO:0000256" key="8">
    <source>
        <dbReference type="ARBA" id="ARBA00023049"/>
    </source>
</evidence>
<dbReference type="GO" id="GO:0005886">
    <property type="term" value="C:plasma membrane"/>
    <property type="evidence" value="ECO:0007669"/>
    <property type="project" value="TreeGrafter"/>
</dbReference>
<keyword evidence="9" id="KW-0325">Glycoprotein</keyword>
<dbReference type="Proteomes" id="UP001178461">
    <property type="component" value="Chromosome 6"/>
</dbReference>
<comment type="similarity">
    <text evidence="1">Belongs to the CLCR family.</text>
</comment>
<dbReference type="InterPro" id="IPR036465">
    <property type="entry name" value="vWFA_dom_sf"/>
</dbReference>
<evidence type="ECO:0000256" key="6">
    <source>
        <dbReference type="ARBA" id="ARBA00022801"/>
    </source>
</evidence>
<dbReference type="GO" id="GO:0046872">
    <property type="term" value="F:metal ion binding"/>
    <property type="evidence" value="ECO:0007669"/>
    <property type="project" value="UniProtKB-KW"/>
</dbReference>
<keyword evidence="4" id="KW-0479">Metal-binding</keyword>
<gene>
    <name evidence="13" type="ORF">PODLI_1B002076</name>
</gene>
<dbReference type="PANTHER" id="PTHR10579">
    <property type="entry name" value="CALCIUM-ACTIVATED CHLORIDE CHANNEL REGULATOR"/>
    <property type="match status" value="1"/>
</dbReference>
<keyword evidence="10" id="KW-0868">Chloride</keyword>
<evidence type="ECO:0000256" key="1">
    <source>
        <dbReference type="ARBA" id="ARBA00006398"/>
    </source>
</evidence>
<dbReference type="Pfam" id="PF08434">
    <property type="entry name" value="CLCA"/>
    <property type="match status" value="1"/>
</dbReference>
<dbReference type="InterPro" id="IPR051266">
    <property type="entry name" value="CLCR"/>
</dbReference>
<keyword evidence="11" id="KW-0472">Membrane</keyword>
<keyword evidence="11" id="KW-1133">Transmembrane helix</keyword>
<evidence type="ECO:0000256" key="4">
    <source>
        <dbReference type="ARBA" id="ARBA00022723"/>
    </source>
</evidence>
<dbReference type="CDD" id="cd00198">
    <property type="entry name" value="vWFA"/>
    <property type="match status" value="1"/>
</dbReference>
<evidence type="ECO:0000256" key="7">
    <source>
        <dbReference type="ARBA" id="ARBA00022833"/>
    </source>
</evidence>
<dbReference type="PANTHER" id="PTHR10579:SF66">
    <property type="entry name" value="CALCIUM-ACTIVATED CHLORIDE CHANNEL REGULATOR 2"/>
    <property type="match status" value="1"/>
</dbReference>
<protein>
    <submittedName>
        <fullName evidence="13">Calcium-activated chloride channel regulator 2-like</fullName>
    </submittedName>
</protein>
<dbReference type="Gene3D" id="3.40.50.410">
    <property type="entry name" value="von Willebrand factor, type A domain"/>
    <property type="match status" value="1"/>
</dbReference>
<dbReference type="InterPro" id="IPR013642">
    <property type="entry name" value="CLCA_N"/>
</dbReference>
<evidence type="ECO:0000256" key="9">
    <source>
        <dbReference type="ARBA" id="ARBA00023180"/>
    </source>
</evidence>
<evidence type="ECO:0000259" key="12">
    <source>
        <dbReference type="SMART" id="SM00327"/>
    </source>
</evidence>
<evidence type="ECO:0000256" key="11">
    <source>
        <dbReference type="SAM" id="Phobius"/>
    </source>
</evidence>
<evidence type="ECO:0000256" key="10">
    <source>
        <dbReference type="ARBA" id="ARBA00023214"/>
    </source>
</evidence>
<evidence type="ECO:0000313" key="13">
    <source>
        <dbReference type="EMBL" id="CAI5776805.1"/>
    </source>
</evidence>
<keyword evidence="8" id="KW-0482">Metalloprotease</keyword>
<feature type="transmembrane region" description="Helical" evidence="11">
    <location>
        <begin position="890"/>
        <end position="917"/>
    </location>
</feature>
<dbReference type="SMART" id="SM00327">
    <property type="entry name" value="VWA"/>
    <property type="match status" value="1"/>
</dbReference>
<dbReference type="AlphaFoldDB" id="A0AA35KET6"/>
<organism evidence="13 14">
    <name type="scientific">Podarcis lilfordi</name>
    <name type="common">Lilford's wall lizard</name>
    <dbReference type="NCBI Taxonomy" id="74358"/>
    <lineage>
        <taxon>Eukaryota</taxon>
        <taxon>Metazoa</taxon>
        <taxon>Chordata</taxon>
        <taxon>Craniata</taxon>
        <taxon>Vertebrata</taxon>
        <taxon>Euteleostomi</taxon>
        <taxon>Lepidosauria</taxon>
        <taxon>Squamata</taxon>
        <taxon>Bifurcata</taxon>
        <taxon>Unidentata</taxon>
        <taxon>Episquamata</taxon>
        <taxon>Laterata</taxon>
        <taxon>Lacertibaenia</taxon>
        <taxon>Lacertidae</taxon>
        <taxon>Podarcis</taxon>
    </lineage>
</organism>
<dbReference type="InterPro" id="IPR004727">
    <property type="entry name" value="CLCA_chordata"/>
</dbReference>
<keyword evidence="3" id="KW-0645">Protease</keyword>
<dbReference type="NCBIfam" id="TIGR00868">
    <property type="entry name" value="hCaCC"/>
    <property type="match status" value="1"/>
</dbReference>
<dbReference type="InterPro" id="IPR002035">
    <property type="entry name" value="VWF_A"/>
</dbReference>
<dbReference type="GO" id="GO:0006508">
    <property type="term" value="P:proteolysis"/>
    <property type="evidence" value="ECO:0007669"/>
    <property type="project" value="UniProtKB-KW"/>
</dbReference>
<dbReference type="EMBL" id="OX395131">
    <property type="protein sequence ID" value="CAI5776805.1"/>
    <property type="molecule type" value="Genomic_DNA"/>
</dbReference>
<dbReference type="Pfam" id="PF00092">
    <property type="entry name" value="VWA"/>
    <property type="match status" value="1"/>
</dbReference>
<keyword evidence="2" id="KW-0813">Transport</keyword>
<keyword evidence="6" id="KW-0378">Hydrolase</keyword>
<evidence type="ECO:0000256" key="3">
    <source>
        <dbReference type="ARBA" id="ARBA00022670"/>
    </source>
</evidence>
<evidence type="ECO:0000256" key="5">
    <source>
        <dbReference type="ARBA" id="ARBA00022729"/>
    </source>
</evidence>
<name>A0AA35KET6_9SAUR</name>
<evidence type="ECO:0000313" key="14">
    <source>
        <dbReference type="Proteomes" id="UP001178461"/>
    </source>
</evidence>